<dbReference type="OrthoDB" id="3660917at2759"/>
<gene>
    <name evidence="1" type="ORF">EJ08DRAFT_557720</name>
</gene>
<keyword evidence="2" id="KW-1185">Reference proteome</keyword>
<dbReference type="EMBL" id="MU007115">
    <property type="protein sequence ID" value="KAF2419892.1"/>
    <property type="molecule type" value="Genomic_DNA"/>
</dbReference>
<evidence type="ECO:0000313" key="1">
    <source>
        <dbReference type="EMBL" id="KAF2419892.1"/>
    </source>
</evidence>
<feature type="non-terminal residue" evidence="1">
    <location>
        <position position="1"/>
    </location>
</feature>
<dbReference type="AlphaFoldDB" id="A0A9P4TSD4"/>
<reference evidence="1" key="1">
    <citation type="journal article" date="2020" name="Stud. Mycol.">
        <title>101 Dothideomycetes genomes: a test case for predicting lifestyles and emergence of pathogens.</title>
        <authorList>
            <person name="Haridas S."/>
            <person name="Albert R."/>
            <person name="Binder M."/>
            <person name="Bloem J."/>
            <person name="Labutti K."/>
            <person name="Salamov A."/>
            <person name="Andreopoulos B."/>
            <person name="Baker S."/>
            <person name="Barry K."/>
            <person name="Bills G."/>
            <person name="Bluhm B."/>
            <person name="Cannon C."/>
            <person name="Castanera R."/>
            <person name="Culley D."/>
            <person name="Daum C."/>
            <person name="Ezra D."/>
            <person name="Gonzalez J."/>
            <person name="Henrissat B."/>
            <person name="Kuo A."/>
            <person name="Liang C."/>
            <person name="Lipzen A."/>
            <person name="Lutzoni F."/>
            <person name="Magnuson J."/>
            <person name="Mondo S."/>
            <person name="Nolan M."/>
            <person name="Ohm R."/>
            <person name="Pangilinan J."/>
            <person name="Park H.-J."/>
            <person name="Ramirez L."/>
            <person name="Alfaro M."/>
            <person name="Sun H."/>
            <person name="Tritt A."/>
            <person name="Yoshinaga Y."/>
            <person name="Zwiers L.-H."/>
            <person name="Turgeon B."/>
            <person name="Goodwin S."/>
            <person name="Spatafora J."/>
            <person name="Crous P."/>
            <person name="Grigoriev I."/>
        </authorList>
    </citation>
    <scope>NUCLEOTIDE SEQUENCE</scope>
    <source>
        <strain evidence="1">CBS 130266</strain>
    </source>
</reference>
<name>A0A9P4TSD4_9PEZI</name>
<protein>
    <submittedName>
        <fullName evidence="1">Uncharacterized protein</fullName>
    </submittedName>
</protein>
<dbReference type="Proteomes" id="UP000800235">
    <property type="component" value="Unassembled WGS sequence"/>
</dbReference>
<comment type="caution">
    <text evidence="1">The sequence shown here is derived from an EMBL/GenBank/DDBJ whole genome shotgun (WGS) entry which is preliminary data.</text>
</comment>
<sequence length="119" mass="13233">PLPEPVKSIFDCLEDAVDGLGIIDLASDGVLRSLTADRDIVDAVGLTPDQITAILAVLPGDPEKFKDADGSKLTREEWYKPDKSILPAPLSEDDRVEARKLQEENVELFQKKDEEMREK</sequence>
<organism evidence="1 2">
    <name type="scientific">Tothia fuscella</name>
    <dbReference type="NCBI Taxonomy" id="1048955"/>
    <lineage>
        <taxon>Eukaryota</taxon>
        <taxon>Fungi</taxon>
        <taxon>Dikarya</taxon>
        <taxon>Ascomycota</taxon>
        <taxon>Pezizomycotina</taxon>
        <taxon>Dothideomycetes</taxon>
        <taxon>Pleosporomycetidae</taxon>
        <taxon>Venturiales</taxon>
        <taxon>Cylindrosympodiaceae</taxon>
        <taxon>Tothia</taxon>
    </lineage>
</organism>
<evidence type="ECO:0000313" key="2">
    <source>
        <dbReference type="Proteomes" id="UP000800235"/>
    </source>
</evidence>
<proteinExistence type="predicted"/>
<accession>A0A9P4TSD4</accession>
<feature type="non-terminal residue" evidence="1">
    <location>
        <position position="119"/>
    </location>
</feature>